<dbReference type="InterPro" id="IPR043426">
    <property type="entry name" value="MltB-like"/>
</dbReference>
<evidence type="ECO:0000259" key="2">
    <source>
        <dbReference type="Pfam" id="PF13406"/>
    </source>
</evidence>
<dbReference type="NCBIfam" id="TIGR02282">
    <property type="entry name" value="MltB"/>
    <property type="match status" value="1"/>
</dbReference>
<feature type="domain" description="Transglycosylase SLT" evidence="2">
    <location>
        <begin position="39"/>
        <end position="325"/>
    </location>
</feature>
<evidence type="ECO:0000256" key="1">
    <source>
        <dbReference type="SAM" id="SignalP"/>
    </source>
</evidence>
<dbReference type="Pfam" id="PF13406">
    <property type="entry name" value="SLT_2"/>
    <property type="match status" value="1"/>
</dbReference>
<dbReference type="EMBL" id="JAHZSS010000006">
    <property type="protein sequence ID" value="MBW8190720.1"/>
    <property type="molecule type" value="Genomic_DNA"/>
</dbReference>
<dbReference type="RefSeq" id="WP_220103409.1">
    <property type="nucleotide sequence ID" value="NZ_JAHZSS010000006.1"/>
</dbReference>
<name>A0ABS7EEG4_9GAMM</name>
<dbReference type="Gene3D" id="1.10.8.350">
    <property type="entry name" value="Bacterial muramidase"/>
    <property type="match status" value="1"/>
</dbReference>
<protein>
    <submittedName>
        <fullName evidence="3">Lytic murein transglycosylase B</fullName>
    </submittedName>
</protein>
<dbReference type="SUPFAM" id="SSF53955">
    <property type="entry name" value="Lysozyme-like"/>
    <property type="match status" value="1"/>
</dbReference>
<comment type="caution">
    <text evidence="3">The sequence shown here is derived from an EMBL/GenBank/DDBJ whole genome shotgun (WGS) entry which is preliminary data.</text>
</comment>
<dbReference type="PANTHER" id="PTHR30163">
    <property type="entry name" value="MEMBRANE-BOUND LYTIC MUREIN TRANSGLYCOSYLASE B"/>
    <property type="match status" value="1"/>
</dbReference>
<dbReference type="Proteomes" id="UP001166251">
    <property type="component" value="Unassembled WGS sequence"/>
</dbReference>
<evidence type="ECO:0000313" key="4">
    <source>
        <dbReference type="Proteomes" id="UP001166251"/>
    </source>
</evidence>
<dbReference type="Gene3D" id="1.10.530.10">
    <property type="match status" value="1"/>
</dbReference>
<feature type="signal peptide" evidence="1">
    <location>
        <begin position="1"/>
        <end position="31"/>
    </location>
</feature>
<proteinExistence type="predicted"/>
<dbReference type="InterPro" id="IPR011757">
    <property type="entry name" value="Lytic_transglycosylase_MltB"/>
</dbReference>
<gene>
    <name evidence="3" type="primary">mltB</name>
    <name evidence="3" type="ORF">K0504_06715</name>
</gene>
<keyword evidence="1" id="KW-0732">Signal</keyword>
<dbReference type="CDD" id="cd13399">
    <property type="entry name" value="Slt35-like"/>
    <property type="match status" value="1"/>
</dbReference>
<evidence type="ECO:0000313" key="3">
    <source>
        <dbReference type="EMBL" id="MBW8190720.1"/>
    </source>
</evidence>
<accession>A0ABS7EEG4</accession>
<reference evidence="3" key="1">
    <citation type="submission" date="2021-07" db="EMBL/GenBank/DDBJ databases">
        <title>Neiella marina sp. nov., isolated from the intestinal content of sea cucumber Apostichopus japonicus.</title>
        <authorList>
            <person name="Bai X."/>
        </authorList>
    </citation>
    <scope>NUCLEOTIDE SEQUENCE</scope>
    <source>
        <strain evidence="3">126</strain>
    </source>
</reference>
<dbReference type="InterPro" id="IPR023346">
    <property type="entry name" value="Lysozyme-like_dom_sf"/>
</dbReference>
<dbReference type="InterPro" id="IPR031304">
    <property type="entry name" value="SLT_2"/>
</dbReference>
<feature type="chain" id="PRO_5046977334" evidence="1">
    <location>
        <begin position="32"/>
        <end position="338"/>
    </location>
</feature>
<sequence length="338" mass="38392">MNFSTIRLPSWARSIGLSVCASLAAFSAHTAASNTIDDAFINEVVSSYQLDERWIRTQVKAAQFNPEIIERITTPWEAKPWYQYQTIFLKPERVEQAVEFWQQHQQVLARAEQQYGVPPQFIAAIIGVETYFGRFKGDKKVLDSLYTLGFHYPKRAKFFRSELGHFLALSYEQGWDPATIYGSYAGAMGFPQFISSSYRAYAVDFNGDGQRDLLNSPEDAIGSVANYFAEHGWQAGTCLVDEVTLTPAAEKFVQTDTKIKHSWGDVRGAGIVTSQHLSDNDKVMLFPLAQDENINRHYLGCNNFYVITRYNHSRLYAMAVYRLSQQIEAAWQAKQVAN</sequence>
<dbReference type="PANTHER" id="PTHR30163:SF9">
    <property type="entry name" value="MEMBRANE-BOUND LYTIC MUREIN TRANSGLYCOSYLASE B"/>
    <property type="match status" value="1"/>
</dbReference>
<organism evidence="3 4">
    <name type="scientific">Neiella holothuriorum</name>
    <dbReference type="NCBI Taxonomy" id="2870530"/>
    <lineage>
        <taxon>Bacteria</taxon>
        <taxon>Pseudomonadati</taxon>
        <taxon>Pseudomonadota</taxon>
        <taxon>Gammaproteobacteria</taxon>
        <taxon>Alteromonadales</taxon>
        <taxon>Echinimonadaceae</taxon>
        <taxon>Neiella</taxon>
    </lineage>
</organism>
<keyword evidence="4" id="KW-1185">Reference proteome</keyword>